<dbReference type="Proteomes" id="UP000284250">
    <property type="component" value="Unassembled WGS sequence"/>
</dbReference>
<dbReference type="NCBIfam" id="TIGR03513">
    <property type="entry name" value="GldL_gliding"/>
    <property type="match status" value="1"/>
</dbReference>
<evidence type="ECO:0000259" key="1">
    <source>
        <dbReference type="Pfam" id="PF22827"/>
    </source>
</evidence>
<gene>
    <name evidence="2" type="primary">gldL</name>
    <name evidence="2" type="ORF">D0T11_03770</name>
</gene>
<dbReference type="Pfam" id="PF22827">
    <property type="entry name" value="GldL_N"/>
    <property type="match status" value="1"/>
</dbReference>
<sequence length="268" mass="29096">MAAKGGSFLYDVLMPKIYGIGAAVVIVGALFKIQHWDGASEMLIVGLGTEALIFFLSAFQPTSKEVDWSLVYPELSEGYDPSTGNPSFLQENNGTGLTRKLDDMLKDANVTPEAIASLGQGLNRLSTTTQQLSSLGDATNATEEYTTKVRTAAQSLERINESYSSTVQAMSAMADASNDARDYHIQVQNVTKNLGALNAVYEMELQDANTHLKSMNKFYGTLAQAMENLTEAGKETEQFKQEVTGLTTNLTSLNRVYGNMLNAMRATS</sequence>
<dbReference type="InterPro" id="IPR019852">
    <property type="entry name" value="Motility-assoc_prot_GldL"/>
</dbReference>
<evidence type="ECO:0000313" key="2">
    <source>
        <dbReference type="EMBL" id="RIY12852.1"/>
    </source>
</evidence>
<protein>
    <submittedName>
        <fullName evidence="2">Gliding motility protein GldL</fullName>
    </submittedName>
</protein>
<organism evidence="2 3">
    <name type="scientific">Hymenobacter rubripertinctus</name>
    <dbReference type="NCBI Taxonomy" id="2029981"/>
    <lineage>
        <taxon>Bacteria</taxon>
        <taxon>Pseudomonadati</taxon>
        <taxon>Bacteroidota</taxon>
        <taxon>Cytophagia</taxon>
        <taxon>Cytophagales</taxon>
        <taxon>Hymenobacteraceae</taxon>
        <taxon>Hymenobacter</taxon>
    </lineage>
</organism>
<dbReference type="EMBL" id="QYCN01000004">
    <property type="protein sequence ID" value="RIY12852.1"/>
    <property type="molecule type" value="Genomic_DNA"/>
</dbReference>
<keyword evidence="3" id="KW-1185">Reference proteome</keyword>
<dbReference type="InterPro" id="IPR055087">
    <property type="entry name" value="GldL-like_N"/>
</dbReference>
<reference evidence="2 3" key="1">
    <citation type="submission" date="2019-01" db="EMBL/GenBank/DDBJ databases">
        <title>Hymenobacter humicola sp. nov., isolated from soils in Antarctica.</title>
        <authorList>
            <person name="Sedlacek I."/>
            <person name="Holochova P."/>
            <person name="Kralova S."/>
            <person name="Pantucek R."/>
            <person name="Stankova E."/>
            <person name="Vrbovska V."/>
            <person name="Kristofova L."/>
            <person name="Svec P."/>
            <person name="Busse H.-J."/>
        </authorList>
    </citation>
    <scope>NUCLEOTIDE SEQUENCE [LARGE SCALE GENOMIC DNA]</scope>
    <source>
        <strain evidence="2 3">CCM 8852</strain>
    </source>
</reference>
<proteinExistence type="predicted"/>
<evidence type="ECO:0000313" key="3">
    <source>
        <dbReference type="Proteomes" id="UP000284250"/>
    </source>
</evidence>
<dbReference type="AlphaFoldDB" id="A0A418R647"/>
<accession>A0A418R647</accession>
<name>A0A418R647_9BACT</name>
<dbReference type="OrthoDB" id="1466660at2"/>
<feature type="domain" description="Gliding motility protein GldL-like N-terminal" evidence="1">
    <location>
        <begin position="17"/>
        <end position="77"/>
    </location>
</feature>
<comment type="caution">
    <text evidence="2">The sequence shown here is derived from an EMBL/GenBank/DDBJ whole genome shotgun (WGS) entry which is preliminary data.</text>
</comment>